<name>A0ABN8EAE0_9VIBR</name>
<organism evidence="1 2">
    <name type="scientific">Vibrio marisflavi CECT 7928</name>
    <dbReference type="NCBI Taxonomy" id="634439"/>
    <lineage>
        <taxon>Bacteria</taxon>
        <taxon>Pseudomonadati</taxon>
        <taxon>Pseudomonadota</taxon>
        <taxon>Gammaproteobacteria</taxon>
        <taxon>Vibrionales</taxon>
        <taxon>Vibrionaceae</taxon>
        <taxon>Vibrio</taxon>
    </lineage>
</organism>
<sequence>MNYQYYVATIDKCEAVMSHYGTRGHMEALTKSGLDYSELNPLQPADPQFNVKKESPQIVVCKWTAKLEQEVERQDIPADIIHILAEQPDAVIYVS</sequence>
<evidence type="ECO:0000313" key="1">
    <source>
        <dbReference type="EMBL" id="CAH0541929.1"/>
    </source>
</evidence>
<accession>A0ABN8EAE0</accession>
<evidence type="ECO:0000313" key="2">
    <source>
        <dbReference type="Proteomes" id="UP000838748"/>
    </source>
</evidence>
<keyword evidence="2" id="KW-1185">Reference proteome</keyword>
<comment type="caution">
    <text evidence="1">The sequence shown here is derived from an EMBL/GenBank/DDBJ whole genome shotgun (WGS) entry which is preliminary data.</text>
</comment>
<reference evidence="1" key="1">
    <citation type="submission" date="2021-11" db="EMBL/GenBank/DDBJ databases">
        <authorList>
            <person name="Rodrigo-Torres L."/>
            <person name="Arahal R. D."/>
            <person name="Lucena T."/>
        </authorList>
    </citation>
    <scope>NUCLEOTIDE SEQUENCE</scope>
    <source>
        <strain evidence="1">CECT 7928</strain>
    </source>
</reference>
<protein>
    <submittedName>
        <fullName evidence="1">Uncharacterized protein</fullName>
    </submittedName>
</protein>
<dbReference type="RefSeq" id="WP_237363385.1">
    <property type="nucleotide sequence ID" value="NZ_CAKLDM010000002.1"/>
</dbReference>
<dbReference type="Proteomes" id="UP000838748">
    <property type="component" value="Unassembled WGS sequence"/>
</dbReference>
<proteinExistence type="predicted"/>
<dbReference type="EMBL" id="CAKLDM010000002">
    <property type="protein sequence ID" value="CAH0541929.1"/>
    <property type="molecule type" value="Genomic_DNA"/>
</dbReference>
<gene>
    <name evidence="1" type="ORF">VMF7928_03954</name>
</gene>